<sequence length="602" mass="65120">MVPAMTPSVLSPVRSSFRPSSFALACAVALAASLSTSVTAAGSTPTASAPERAACTACHTVTPNLSAHSPREIHALHAGDLARPEGDCLQCHEDDGRFLVARANACSGCHADFAKKAPHDAKKLSDAECASCHTTDAVRAAHLGAKETTAREGLKSLVSVDVTDAKIVREADAAYAEVTFRLLDAEGQPVPLATKDPADAPWIKNLQLYVNWDAESDFTMSRGTPIFVKSNKRDVTQKGLGRTPAGERERTPLFRTDGEHFTYRVGPVVLEDRFSTSSPKAGKVGVVSNRLIYCFDDAKKLAACDSGRDRKNAAWNDLWVFDEKGLVPHERLTALRPTITSNAKCGTCHGYNAEHDETEINCRSCHSQVTKKNKHYADTTCYSGHDDENGRHTTPFKPKSYAPRAMPGFGGSTNDLTLPCVTCHNPNTPPTAAIRDYMTNADSPDFIEDLVLSYPDMKVWIHSLHAGTRPSQRAEGGVREVKWAKSRGDCTACHEGESFGLERLAKVGRPLALDTAYDPDSNAHPAVDFTVNAYASPMAATCFACHAYTRDAYGKLVKNEKAKAHIAEMGGKFGVKLEDLQPERCNTCHTPEALGKAHGLKR</sequence>
<dbReference type="PANTHER" id="PTHR35038">
    <property type="entry name" value="DISSIMILATORY SULFITE REDUCTASE SIRA"/>
    <property type="match status" value="1"/>
</dbReference>
<evidence type="ECO:0000256" key="2">
    <source>
        <dbReference type="SAM" id="SignalP"/>
    </source>
</evidence>
<feature type="domain" description="Cytochrome c7-like" evidence="3">
    <location>
        <begin position="51"/>
        <end position="110"/>
    </location>
</feature>
<feature type="domain" description="Outer membrane cytochrome MtrC/MtrF-like" evidence="4">
    <location>
        <begin position="411"/>
        <end position="598"/>
    </location>
</feature>
<evidence type="ECO:0000259" key="4">
    <source>
        <dbReference type="Pfam" id="PF22113"/>
    </source>
</evidence>
<dbReference type="Pfam" id="PF14522">
    <property type="entry name" value="Cytochrome_C7"/>
    <property type="match status" value="1"/>
</dbReference>
<evidence type="ECO:0000313" key="6">
    <source>
        <dbReference type="Proteomes" id="UP000271003"/>
    </source>
</evidence>
<accession>A0A2Z6IB08</accession>
<reference evidence="5 6" key="1">
    <citation type="journal article" date="2018" name="Int. J. Syst. Evol. Microbiol.">
        <title>Mesosutterella multiformis gen. nov., sp. nov., a member of the family Sutterellaceae and Sutterella megalosphaeroides sp. nov., isolated from human faeces.</title>
        <authorList>
            <person name="Sakamoto M."/>
            <person name="Ikeyama N."/>
            <person name="Kunihiro T."/>
            <person name="Iino T."/>
            <person name="Yuki M."/>
            <person name="Ohkuma M."/>
        </authorList>
    </citation>
    <scope>NUCLEOTIDE SEQUENCE [LARGE SCALE GENOMIC DNA]</scope>
    <source>
        <strain evidence="5 6">6FBBBH3</strain>
    </source>
</reference>
<organism evidence="5 6">
    <name type="scientific">Sutterella megalosphaeroides</name>
    <dbReference type="NCBI Taxonomy" id="2494234"/>
    <lineage>
        <taxon>Bacteria</taxon>
        <taxon>Pseudomonadati</taxon>
        <taxon>Pseudomonadota</taxon>
        <taxon>Betaproteobacteria</taxon>
        <taxon>Burkholderiales</taxon>
        <taxon>Sutterellaceae</taxon>
        <taxon>Sutterella</taxon>
    </lineage>
</organism>
<dbReference type="InterPro" id="IPR051829">
    <property type="entry name" value="Multiheme_Cytochr_ET"/>
</dbReference>
<evidence type="ECO:0000256" key="1">
    <source>
        <dbReference type="ARBA" id="ARBA00022729"/>
    </source>
</evidence>
<evidence type="ECO:0000259" key="3">
    <source>
        <dbReference type="Pfam" id="PF14522"/>
    </source>
</evidence>
<dbReference type="InterPro" id="IPR036280">
    <property type="entry name" value="Multihaem_cyt_sf"/>
</dbReference>
<keyword evidence="6" id="KW-1185">Reference proteome</keyword>
<feature type="chain" id="PRO_5016303151" evidence="2">
    <location>
        <begin position="41"/>
        <end position="602"/>
    </location>
</feature>
<gene>
    <name evidence="5" type="ORF">SUTMEG_09910</name>
</gene>
<dbReference type="Pfam" id="PF22113">
    <property type="entry name" value="Mtrc-MtrF_II-IV_dom"/>
    <property type="match status" value="1"/>
</dbReference>
<dbReference type="AlphaFoldDB" id="A0A2Z6IB08"/>
<dbReference type="EMBL" id="AP018786">
    <property type="protein sequence ID" value="BBF23100.1"/>
    <property type="molecule type" value="Genomic_DNA"/>
</dbReference>
<dbReference type="SUPFAM" id="SSF48695">
    <property type="entry name" value="Multiheme cytochromes"/>
    <property type="match status" value="1"/>
</dbReference>
<keyword evidence="1 2" id="KW-0732">Signal</keyword>
<name>A0A2Z6IB08_9BURK</name>
<dbReference type="InterPro" id="IPR054337">
    <property type="entry name" value="Mtrc-MtrF-like_dom_II/IV"/>
</dbReference>
<dbReference type="Proteomes" id="UP000271003">
    <property type="component" value="Chromosome"/>
</dbReference>
<dbReference type="Gene3D" id="3.90.10.10">
    <property type="entry name" value="Cytochrome C3"/>
    <property type="match status" value="2"/>
</dbReference>
<dbReference type="KEGG" id="sutt:SUTMEG_09910"/>
<protein>
    <submittedName>
        <fullName evidence="5">Uncharacterized protein</fullName>
    </submittedName>
</protein>
<evidence type="ECO:0000313" key="5">
    <source>
        <dbReference type="EMBL" id="BBF23100.1"/>
    </source>
</evidence>
<dbReference type="InterPro" id="IPR029467">
    <property type="entry name" value="Cyt_c7-like"/>
</dbReference>
<feature type="signal peptide" evidence="2">
    <location>
        <begin position="1"/>
        <end position="40"/>
    </location>
</feature>
<proteinExistence type="predicted"/>